<sequence length="213" mass="23577">MVAWWLVLLLAPNILSGNWYSLHQIRTDKEHVLLTQGFLLHVAERCTGILECVAVSSRFSERYQFGVFNPENSSCQIYASINSTEDGGRGNSVAANNVTKKTDGQLVLFFNHLIHAASSSVTETTTSMAETTTSTAEITTSTAETTTSTAETTTSTTELVTTPDENYEPELCDEKKCDYTCDDSDRCVCFPKQNLIHPAEFSCFDFILQNLTD</sequence>
<evidence type="ECO:0000256" key="1">
    <source>
        <dbReference type="SAM" id="SignalP"/>
    </source>
</evidence>
<organism evidence="2 3">
    <name type="scientific">Bugula neritina</name>
    <name type="common">Brown bryozoan</name>
    <name type="synonym">Sertularia neritina</name>
    <dbReference type="NCBI Taxonomy" id="10212"/>
    <lineage>
        <taxon>Eukaryota</taxon>
        <taxon>Metazoa</taxon>
        <taxon>Spiralia</taxon>
        <taxon>Lophotrochozoa</taxon>
        <taxon>Bryozoa</taxon>
        <taxon>Gymnolaemata</taxon>
        <taxon>Cheilostomatida</taxon>
        <taxon>Flustrina</taxon>
        <taxon>Buguloidea</taxon>
        <taxon>Bugulidae</taxon>
        <taxon>Bugula</taxon>
    </lineage>
</organism>
<feature type="chain" id="PRO_5029830616" evidence="1">
    <location>
        <begin position="17"/>
        <end position="213"/>
    </location>
</feature>
<proteinExistence type="predicted"/>
<evidence type="ECO:0000313" key="3">
    <source>
        <dbReference type="Proteomes" id="UP000593567"/>
    </source>
</evidence>
<comment type="caution">
    <text evidence="2">The sequence shown here is derived from an EMBL/GenBank/DDBJ whole genome shotgun (WGS) entry which is preliminary data.</text>
</comment>
<keyword evidence="1" id="KW-0732">Signal</keyword>
<reference evidence="2" key="1">
    <citation type="submission" date="2020-06" db="EMBL/GenBank/DDBJ databases">
        <title>Draft genome of Bugula neritina, a colonial animal packing powerful symbionts and potential medicines.</title>
        <authorList>
            <person name="Rayko M."/>
        </authorList>
    </citation>
    <scope>NUCLEOTIDE SEQUENCE [LARGE SCALE GENOMIC DNA]</scope>
    <source>
        <strain evidence="2">Kwan_BN1</strain>
    </source>
</reference>
<dbReference type="EMBL" id="VXIV02003179">
    <property type="protein sequence ID" value="KAF6020344.1"/>
    <property type="molecule type" value="Genomic_DNA"/>
</dbReference>
<name>A0A7J7J3R3_BUGNE</name>
<protein>
    <submittedName>
        <fullName evidence="2">Uncharacterized protein</fullName>
    </submittedName>
</protein>
<dbReference type="Proteomes" id="UP000593567">
    <property type="component" value="Unassembled WGS sequence"/>
</dbReference>
<dbReference type="AlphaFoldDB" id="A0A7J7J3R3"/>
<gene>
    <name evidence="2" type="ORF">EB796_021316</name>
</gene>
<keyword evidence="3" id="KW-1185">Reference proteome</keyword>
<feature type="signal peptide" evidence="1">
    <location>
        <begin position="1"/>
        <end position="16"/>
    </location>
</feature>
<evidence type="ECO:0000313" key="2">
    <source>
        <dbReference type="EMBL" id="KAF6020344.1"/>
    </source>
</evidence>
<accession>A0A7J7J3R3</accession>